<dbReference type="AlphaFoldDB" id="A0A5C8ZY36"/>
<dbReference type="PANTHER" id="PTHR12788">
    <property type="entry name" value="PROTEIN-TYROSINE SULFOTRANSFERASE 2"/>
    <property type="match status" value="1"/>
</dbReference>
<dbReference type="InterPro" id="IPR011990">
    <property type="entry name" value="TPR-like_helical_dom_sf"/>
</dbReference>
<evidence type="ECO:0000256" key="1">
    <source>
        <dbReference type="ARBA" id="ARBA00022679"/>
    </source>
</evidence>
<dbReference type="SMART" id="SM00028">
    <property type="entry name" value="TPR"/>
    <property type="match status" value="6"/>
</dbReference>
<dbReference type="EMBL" id="VRYZ01000002">
    <property type="protein sequence ID" value="TXS93378.1"/>
    <property type="molecule type" value="Genomic_DNA"/>
</dbReference>
<sequence length="531" mass="59618">MNQSPPPQAWMQESLREGYSALSRGDHQGAINGARRVLTAKPDLPEGHFLVGLVAQDRSDLATAVQAFGSVTKLAPAHSAAWAQLARLFMRMGHINRADEALAQAVAHQDGNPAVQDAIATVYSLLGDQQAASEWLERALAQQPQHLGFLINRANNRMFLGDFDGAEDSLHKALAVNPDNANAHWLLSNLRRAGDRSHIDRLQQLLAVERPPRDQAYLNYGLGKELEDLGDWEEAFAAFAAGAAARRSVLAYDEAAEVAMFEALQQQLDRDWLDSRPPGCPDPSPIFIIGQPRTGTTLVERIITSHSQVHSAGELRQFDSAIRRLVNYRGRARHSAQLVQQASEIDVQRLGEAYLSTSRQLRGTLPRFVDKLPTNYRYLPLILAALPNAKVIHLQRDPMDACFASFKQLFADAYPHSYEQREMGRHHARYFRLMQCWRERFGDRFLDLPYETVAADPDTHARRLIDFLELPWEDACLDFHRQSGAVTTASAVQVREAAHTRSVGRWRRYESQLAPLRETLEAEGIPLQLPR</sequence>
<keyword evidence="1" id="KW-0808">Transferase</keyword>
<dbReference type="GO" id="GO:0008476">
    <property type="term" value="F:protein-tyrosine sulfotransferase activity"/>
    <property type="evidence" value="ECO:0007669"/>
    <property type="project" value="InterPro"/>
</dbReference>
<dbReference type="RefSeq" id="WP_148063314.1">
    <property type="nucleotide sequence ID" value="NZ_VRYZ01000002.1"/>
</dbReference>
<comment type="caution">
    <text evidence="2">The sequence shown here is derived from an EMBL/GenBank/DDBJ whole genome shotgun (WGS) entry which is preliminary data.</text>
</comment>
<dbReference type="SUPFAM" id="SSF48452">
    <property type="entry name" value="TPR-like"/>
    <property type="match status" value="1"/>
</dbReference>
<dbReference type="Proteomes" id="UP000321933">
    <property type="component" value="Unassembled WGS sequence"/>
</dbReference>
<accession>A0A5C8ZY36</accession>
<dbReference type="PANTHER" id="PTHR12788:SF10">
    <property type="entry name" value="PROTEIN-TYROSINE SULFOTRANSFERASE"/>
    <property type="match status" value="1"/>
</dbReference>
<dbReference type="InterPro" id="IPR027417">
    <property type="entry name" value="P-loop_NTPase"/>
</dbReference>
<dbReference type="Pfam" id="PF13469">
    <property type="entry name" value="Sulfotransfer_3"/>
    <property type="match status" value="1"/>
</dbReference>
<organism evidence="2 3">
    <name type="scientific">Parahaliea aestuarii</name>
    <dbReference type="NCBI Taxonomy" id="1852021"/>
    <lineage>
        <taxon>Bacteria</taxon>
        <taxon>Pseudomonadati</taxon>
        <taxon>Pseudomonadota</taxon>
        <taxon>Gammaproteobacteria</taxon>
        <taxon>Cellvibrionales</taxon>
        <taxon>Halieaceae</taxon>
        <taxon>Parahaliea</taxon>
    </lineage>
</organism>
<proteinExistence type="predicted"/>
<dbReference type="Gene3D" id="3.40.50.300">
    <property type="entry name" value="P-loop containing nucleotide triphosphate hydrolases"/>
    <property type="match status" value="1"/>
</dbReference>
<evidence type="ECO:0000313" key="2">
    <source>
        <dbReference type="EMBL" id="TXS93378.1"/>
    </source>
</evidence>
<dbReference type="OrthoDB" id="9815894at2"/>
<dbReference type="Gene3D" id="1.25.40.10">
    <property type="entry name" value="Tetratricopeptide repeat domain"/>
    <property type="match status" value="2"/>
</dbReference>
<name>A0A5C8ZY36_9GAMM</name>
<dbReference type="InterPro" id="IPR026634">
    <property type="entry name" value="TPST-like"/>
</dbReference>
<dbReference type="SUPFAM" id="SSF52540">
    <property type="entry name" value="P-loop containing nucleoside triphosphate hydrolases"/>
    <property type="match status" value="1"/>
</dbReference>
<reference evidence="2 3" key="1">
    <citation type="submission" date="2019-08" db="EMBL/GenBank/DDBJ databases">
        <title>Parahaliea maris sp. nov., isolated from the surface seawater.</title>
        <authorList>
            <person name="Liu Y."/>
        </authorList>
    </citation>
    <scope>NUCLEOTIDE SEQUENCE [LARGE SCALE GENOMIC DNA]</scope>
    <source>
        <strain evidence="2 3">S2-26</strain>
    </source>
</reference>
<gene>
    <name evidence="2" type="ORF">FVW59_05970</name>
</gene>
<dbReference type="InterPro" id="IPR019734">
    <property type="entry name" value="TPR_rpt"/>
</dbReference>
<evidence type="ECO:0000313" key="3">
    <source>
        <dbReference type="Proteomes" id="UP000321933"/>
    </source>
</evidence>
<protein>
    <submittedName>
        <fullName evidence="2">Tetratricopeptide repeat protein</fullName>
    </submittedName>
</protein>
<dbReference type="Pfam" id="PF14559">
    <property type="entry name" value="TPR_19"/>
    <property type="match status" value="1"/>
</dbReference>
<dbReference type="Pfam" id="PF13432">
    <property type="entry name" value="TPR_16"/>
    <property type="match status" value="1"/>
</dbReference>
<keyword evidence="3" id="KW-1185">Reference proteome</keyword>